<evidence type="ECO:0000313" key="3">
    <source>
        <dbReference type="Proteomes" id="UP000191522"/>
    </source>
</evidence>
<evidence type="ECO:0000313" key="2">
    <source>
        <dbReference type="EMBL" id="OQD73636.1"/>
    </source>
</evidence>
<dbReference type="GO" id="GO:0016747">
    <property type="term" value="F:acyltransferase activity, transferring groups other than amino-acyl groups"/>
    <property type="evidence" value="ECO:0007669"/>
    <property type="project" value="InterPro"/>
</dbReference>
<evidence type="ECO:0000259" key="1">
    <source>
        <dbReference type="PROSITE" id="PS51186"/>
    </source>
</evidence>
<dbReference type="SUPFAM" id="SSF55729">
    <property type="entry name" value="Acyl-CoA N-acyltransferases (Nat)"/>
    <property type="match status" value="1"/>
</dbReference>
<organism evidence="2 3">
    <name type="scientific">Penicillium decumbens</name>
    <dbReference type="NCBI Taxonomy" id="69771"/>
    <lineage>
        <taxon>Eukaryota</taxon>
        <taxon>Fungi</taxon>
        <taxon>Dikarya</taxon>
        <taxon>Ascomycota</taxon>
        <taxon>Pezizomycotina</taxon>
        <taxon>Eurotiomycetes</taxon>
        <taxon>Eurotiomycetidae</taxon>
        <taxon>Eurotiales</taxon>
        <taxon>Aspergillaceae</taxon>
        <taxon>Penicillium</taxon>
    </lineage>
</organism>
<gene>
    <name evidence="2" type="ORF">PENDEC_c014G01184</name>
</gene>
<dbReference type="EMBL" id="MDYL01000014">
    <property type="protein sequence ID" value="OQD73636.1"/>
    <property type="molecule type" value="Genomic_DNA"/>
</dbReference>
<dbReference type="Gene3D" id="3.40.630.30">
    <property type="match status" value="1"/>
</dbReference>
<dbReference type="InterPro" id="IPR016181">
    <property type="entry name" value="Acyl_CoA_acyltransferase"/>
</dbReference>
<dbReference type="AlphaFoldDB" id="A0A1V6PAT4"/>
<dbReference type="InterPro" id="IPR000182">
    <property type="entry name" value="GNAT_dom"/>
</dbReference>
<proteinExistence type="predicted"/>
<feature type="domain" description="N-acetyltransferase" evidence="1">
    <location>
        <begin position="64"/>
        <end position="231"/>
    </location>
</feature>
<dbReference type="PROSITE" id="PS51186">
    <property type="entry name" value="GNAT"/>
    <property type="match status" value="1"/>
</dbReference>
<dbReference type="Proteomes" id="UP000191522">
    <property type="component" value="Unassembled WGS sequence"/>
</dbReference>
<sequence length="235" mass="26934">MSPVRTSKSKVSLFPWDAKSETHRRWLYQQRVQCNWDSDKVEGEWTEKQIIGEKCMYWIPNQSEDIKLPNDEDEEVLHDTADSVNGVPRDASHVAFVPVGHISLDSKNKDAEMVGLEIPSERVFWVKSLFILKSFHGQGIGGAAMDAVEDIAAREPLRAKSLMLDTVVKEHQIREDFAISCYGAVPKIPSQDWYGRRGYVPIKVVPNFYDVLDENGNRWDVEIVFMRKQVHDIGM</sequence>
<name>A0A1V6PAT4_PENDC</name>
<dbReference type="OrthoDB" id="2326446at2759"/>
<dbReference type="OMA" id="STVWIKS"/>
<dbReference type="Pfam" id="PF00583">
    <property type="entry name" value="Acetyltransf_1"/>
    <property type="match status" value="1"/>
</dbReference>
<dbReference type="STRING" id="69771.A0A1V6PAT4"/>
<comment type="caution">
    <text evidence="2">The sequence shown here is derived from an EMBL/GenBank/DDBJ whole genome shotgun (WGS) entry which is preliminary data.</text>
</comment>
<protein>
    <recommendedName>
        <fullName evidence="1">N-acetyltransferase domain-containing protein</fullName>
    </recommendedName>
</protein>
<reference evidence="3" key="1">
    <citation type="journal article" date="2017" name="Nat. Microbiol.">
        <title>Global analysis of biosynthetic gene clusters reveals vast potential of secondary metabolite production in Penicillium species.</title>
        <authorList>
            <person name="Nielsen J.C."/>
            <person name="Grijseels S."/>
            <person name="Prigent S."/>
            <person name="Ji B."/>
            <person name="Dainat J."/>
            <person name="Nielsen K.F."/>
            <person name="Frisvad J.C."/>
            <person name="Workman M."/>
            <person name="Nielsen J."/>
        </authorList>
    </citation>
    <scope>NUCLEOTIDE SEQUENCE [LARGE SCALE GENOMIC DNA]</scope>
    <source>
        <strain evidence="3">IBT 11843</strain>
    </source>
</reference>
<accession>A0A1V6PAT4</accession>
<keyword evidence="3" id="KW-1185">Reference proteome</keyword>
<dbReference type="CDD" id="cd04301">
    <property type="entry name" value="NAT_SF"/>
    <property type="match status" value="1"/>
</dbReference>